<dbReference type="InterPro" id="IPR012337">
    <property type="entry name" value="RNaseH-like_sf"/>
</dbReference>
<dbReference type="PATRIC" id="fig|1396.433.peg.2459"/>
<protein>
    <recommendedName>
        <fullName evidence="2">Integrase catalytic domain-containing protein</fullName>
    </recommendedName>
</protein>
<name>A0A0G8CIY7_9BACI</name>
<reference evidence="3 4" key="1">
    <citation type="journal article" date="2015" name="Genome Announc.">
        <title>Next-Generation Whole-Genome Sequencing of Eight Strains of Bacillus cereus, Isolated from Food.</title>
        <authorList>
            <person name="Krawczyk A.O."/>
            <person name="de Jong A."/>
            <person name="Eijlander R.T."/>
            <person name="Berendsen E.M."/>
            <person name="Holsappel S."/>
            <person name="Wells-Bennik M.H."/>
            <person name="Kuipers O.P."/>
        </authorList>
    </citation>
    <scope>NUCLEOTIDE SEQUENCE [LARGE SCALE GENOMIC DNA]</scope>
    <source>
        <strain evidence="3 4">B4147</strain>
    </source>
</reference>
<dbReference type="Proteomes" id="UP000035350">
    <property type="component" value="Unassembled WGS sequence"/>
</dbReference>
<dbReference type="AlphaFoldDB" id="A0A0G8CIY7"/>
<accession>A0A0G8CIY7</accession>
<comment type="caution">
    <text evidence="3">The sequence shown here is derived from an EMBL/GenBank/DDBJ whole genome shotgun (WGS) entry which is preliminary data.</text>
</comment>
<evidence type="ECO:0000313" key="4">
    <source>
        <dbReference type="Proteomes" id="UP000035350"/>
    </source>
</evidence>
<proteinExistence type="predicted"/>
<dbReference type="InterPro" id="IPR050900">
    <property type="entry name" value="Transposase_IS3/IS150/IS904"/>
</dbReference>
<evidence type="ECO:0000256" key="1">
    <source>
        <dbReference type="ARBA" id="ARBA00002286"/>
    </source>
</evidence>
<dbReference type="GO" id="GO:0015074">
    <property type="term" value="P:DNA integration"/>
    <property type="evidence" value="ECO:0007669"/>
    <property type="project" value="InterPro"/>
</dbReference>
<evidence type="ECO:0000313" key="3">
    <source>
        <dbReference type="EMBL" id="KKZ98996.1"/>
    </source>
</evidence>
<dbReference type="Pfam" id="PF13333">
    <property type="entry name" value="rve_2"/>
    <property type="match status" value="1"/>
</dbReference>
<dbReference type="InterPro" id="IPR001584">
    <property type="entry name" value="Integrase_cat-core"/>
</dbReference>
<evidence type="ECO:0000259" key="2">
    <source>
        <dbReference type="Pfam" id="PF13333"/>
    </source>
</evidence>
<dbReference type="EMBL" id="LCYN01000004">
    <property type="protein sequence ID" value="KKZ98996.1"/>
    <property type="molecule type" value="Genomic_DNA"/>
</dbReference>
<organism evidence="3 4">
    <name type="scientific">Bacillus wiedmannii</name>
    <dbReference type="NCBI Taxonomy" id="1890302"/>
    <lineage>
        <taxon>Bacteria</taxon>
        <taxon>Bacillati</taxon>
        <taxon>Bacillota</taxon>
        <taxon>Bacilli</taxon>
        <taxon>Bacillales</taxon>
        <taxon>Bacillaceae</taxon>
        <taxon>Bacillus</taxon>
        <taxon>Bacillus cereus group</taxon>
    </lineage>
</organism>
<dbReference type="PANTHER" id="PTHR46889">
    <property type="entry name" value="TRANSPOSASE INSF FOR INSERTION SEQUENCE IS3B-RELATED"/>
    <property type="match status" value="1"/>
</dbReference>
<sequence>MSRKGNCYDNAVIENFFRIMKSEFLYIKEFESVEHFKIELEKYIDYYNTKRIKAA</sequence>
<comment type="function">
    <text evidence="1">Involved in the transposition of the insertion sequence.</text>
</comment>
<dbReference type="SUPFAM" id="SSF53098">
    <property type="entry name" value="Ribonuclease H-like"/>
    <property type="match status" value="1"/>
</dbReference>
<feature type="domain" description="Integrase catalytic" evidence="2">
    <location>
        <begin position="14"/>
        <end position="53"/>
    </location>
</feature>
<gene>
    <name evidence="3" type="ORF">B4147_3580</name>
</gene>
<reference evidence="4" key="2">
    <citation type="submission" date="2015-04" db="EMBL/GenBank/DDBJ databases">
        <title>Draft Genome Sequences of Eight Spore-Forming Food Isolates of Bacillus cereus Genome sequencing.</title>
        <authorList>
            <person name="Krawcyk A.O."/>
            <person name="de Jong A."/>
            <person name="Eijlander R.T."/>
            <person name="Berendsen E.M."/>
            <person name="Holsappel S."/>
            <person name="Wells-Bennik M."/>
            <person name="Kuipers O.P."/>
        </authorList>
    </citation>
    <scope>NUCLEOTIDE SEQUENCE [LARGE SCALE GENOMIC DNA]</scope>
    <source>
        <strain evidence="4">B4147</strain>
    </source>
</reference>